<comment type="caution">
    <text evidence="3">The sequence shown here is derived from an EMBL/GenBank/DDBJ whole genome shotgun (WGS) entry which is preliminary data.</text>
</comment>
<dbReference type="InterPro" id="IPR053147">
    <property type="entry name" value="Hsp_HslJ-like"/>
</dbReference>
<gene>
    <name evidence="3" type="ORF">JI744_17840</name>
</gene>
<organism evidence="3 4">
    <name type="scientific">Fuscibacter oryzae</name>
    <dbReference type="NCBI Taxonomy" id="2803939"/>
    <lineage>
        <taxon>Bacteria</taxon>
        <taxon>Pseudomonadati</taxon>
        <taxon>Pseudomonadota</taxon>
        <taxon>Alphaproteobacteria</taxon>
        <taxon>Rhodobacterales</taxon>
        <taxon>Paracoccaceae</taxon>
        <taxon>Fuscibacter</taxon>
    </lineage>
</organism>
<feature type="chain" id="PRO_5035287991" evidence="1">
    <location>
        <begin position="22"/>
        <end position="133"/>
    </location>
</feature>
<dbReference type="Gene3D" id="2.40.128.270">
    <property type="match status" value="1"/>
</dbReference>
<sequence>MTLRLAALAFALATLALPARADLAGEVPQVLRLQWSLAEVDGQPAGYPATFSLGDDGRISGQAPCNRYFGGVDGTLPDFRPTGLGATRMACDQLAQEQAYLTLLQGADRLTWSDCELHISGAGHFLVFRRPLD</sequence>
<accession>A0A8J7MSU5</accession>
<dbReference type="Pfam" id="PF03724">
    <property type="entry name" value="META"/>
    <property type="match status" value="1"/>
</dbReference>
<dbReference type="AlphaFoldDB" id="A0A8J7MSU5"/>
<dbReference type="PANTHER" id="PTHR35535">
    <property type="entry name" value="HEAT SHOCK PROTEIN HSLJ"/>
    <property type="match status" value="1"/>
</dbReference>
<feature type="signal peptide" evidence="1">
    <location>
        <begin position="1"/>
        <end position="21"/>
    </location>
</feature>
<evidence type="ECO:0000259" key="2">
    <source>
        <dbReference type="Pfam" id="PF03724"/>
    </source>
</evidence>
<keyword evidence="1" id="KW-0732">Signal</keyword>
<dbReference type="InterPro" id="IPR005184">
    <property type="entry name" value="DUF306_Meta_HslJ"/>
</dbReference>
<proteinExistence type="predicted"/>
<dbReference type="InterPro" id="IPR038670">
    <property type="entry name" value="HslJ-like_sf"/>
</dbReference>
<keyword evidence="4" id="KW-1185">Reference proteome</keyword>
<dbReference type="EMBL" id="JAESVP010000012">
    <property type="protein sequence ID" value="MBL4929967.1"/>
    <property type="molecule type" value="Genomic_DNA"/>
</dbReference>
<evidence type="ECO:0000313" key="3">
    <source>
        <dbReference type="EMBL" id="MBL4929967.1"/>
    </source>
</evidence>
<evidence type="ECO:0000256" key="1">
    <source>
        <dbReference type="SAM" id="SignalP"/>
    </source>
</evidence>
<dbReference type="RefSeq" id="WP_202662534.1">
    <property type="nucleotide sequence ID" value="NZ_JAESVP010000012.1"/>
</dbReference>
<feature type="domain" description="DUF306" evidence="2">
    <location>
        <begin position="33"/>
        <end position="124"/>
    </location>
</feature>
<reference evidence="3" key="1">
    <citation type="submission" date="2021-01" db="EMBL/GenBank/DDBJ databases">
        <title>Genome seq and assembly of Tabrizicola sp. KVB23.</title>
        <authorList>
            <person name="Chhetri G."/>
        </authorList>
    </citation>
    <scope>NUCLEOTIDE SEQUENCE</scope>
    <source>
        <strain evidence="3">KVB23</strain>
    </source>
</reference>
<name>A0A8J7MSU5_9RHOB</name>
<protein>
    <submittedName>
        <fullName evidence="3">META domain-containing protein</fullName>
    </submittedName>
</protein>
<evidence type="ECO:0000313" key="4">
    <source>
        <dbReference type="Proteomes" id="UP000619033"/>
    </source>
</evidence>
<dbReference type="PANTHER" id="PTHR35535:SF1">
    <property type="entry name" value="HEAT SHOCK PROTEIN HSLJ"/>
    <property type="match status" value="1"/>
</dbReference>
<dbReference type="Proteomes" id="UP000619033">
    <property type="component" value="Unassembled WGS sequence"/>
</dbReference>